<name>X1ED04_9ZZZZ</name>
<organism evidence="2">
    <name type="scientific">marine sediment metagenome</name>
    <dbReference type="NCBI Taxonomy" id="412755"/>
    <lineage>
        <taxon>unclassified sequences</taxon>
        <taxon>metagenomes</taxon>
        <taxon>ecological metagenomes</taxon>
    </lineage>
</organism>
<comment type="caution">
    <text evidence="2">The sequence shown here is derived from an EMBL/GenBank/DDBJ whole genome shotgun (WGS) entry which is preliminary data.</text>
</comment>
<proteinExistence type="predicted"/>
<accession>X1ED04</accession>
<keyword evidence="1" id="KW-0812">Transmembrane</keyword>
<protein>
    <submittedName>
        <fullName evidence="2">Uncharacterized protein</fullName>
    </submittedName>
</protein>
<keyword evidence="1" id="KW-1133">Transmembrane helix</keyword>
<dbReference type="AlphaFoldDB" id="X1ED04"/>
<dbReference type="EMBL" id="BART01033326">
    <property type="protein sequence ID" value="GAH06548.1"/>
    <property type="molecule type" value="Genomic_DNA"/>
</dbReference>
<sequence>MNLPIAGWISEGSVLGSYFDQIVHYQYGILYNFSLSMTSYRYPFANIYSGSKIFVAITLGYIIFIFIALFLQKKDSQKHWIGYLIFTVVLFILMMRIVPPFDSLNTFIYEKIPIFKLFRGANKLFVFYPFFSLALMGLLFTHSKINKKIINIILILILFIPIPYYIGGIPKYLKASGPGHQEWQQNYAIQIPE</sequence>
<gene>
    <name evidence="2" type="ORF">S01H4_57317</name>
</gene>
<evidence type="ECO:0000256" key="1">
    <source>
        <dbReference type="SAM" id="Phobius"/>
    </source>
</evidence>
<evidence type="ECO:0000313" key="2">
    <source>
        <dbReference type="EMBL" id="GAH06548.1"/>
    </source>
</evidence>
<feature type="transmembrane region" description="Helical" evidence="1">
    <location>
        <begin position="53"/>
        <end position="71"/>
    </location>
</feature>
<feature type="non-terminal residue" evidence="2">
    <location>
        <position position="193"/>
    </location>
</feature>
<feature type="transmembrane region" description="Helical" evidence="1">
    <location>
        <begin position="149"/>
        <end position="166"/>
    </location>
</feature>
<reference evidence="2" key="1">
    <citation type="journal article" date="2014" name="Front. Microbiol.">
        <title>High frequency of phylogenetically diverse reductive dehalogenase-homologous genes in deep subseafloor sedimentary metagenomes.</title>
        <authorList>
            <person name="Kawai M."/>
            <person name="Futagami T."/>
            <person name="Toyoda A."/>
            <person name="Takaki Y."/>
            <person name="Nishi S."/>
            <person name="Hori S."/>
            <person name="Arai W."/>
            <person name="Tsubouchi T."/>
            <person name="Morono Y."/>
            <person name="Uchiyama I."/>
            <person name="Ito T."/>
            <person name="Fujiyama A."/>
            <person name="Inagaki F."/>
            <person name="Takami H."/>
        </authorList>
    </citation>
    <scope>NUCLEOTIDE SEQUENCE</scope>
    <source>
        <strain evidence="2">Expedition CK06-06</strain>
    </source>
</reference>
<feature type="transmembrane region" description="Helical" evidence="1">
    <location>
        <begin position="80"/>
        <end position="98"/>
    </location>
</feature>
<keyword evidence="1" id="KW-0472">Membrane</keyword>
<feature type="transmembrane region" description="Helical" evidence="1">
    <location>
        <begin position="125"/>
        <end position="142"/>
    </location>
</feature>